<dbReference type="OrthoDB" id="5295757at2"/>
<reference evidence="3" key="1">
    <citation type="submission" date="2011-01" db="EMBL/GenBank/DDBJ databases">
        <title>Complete sequence of chromosome of Rahnella sp. Y9602.</title>
        <authorList>
            <consortium name="US DOE Joint Genome Institute"/>
            <person name="Lucas S."/>
            <person name="Copeland A."/>
            <person name="Lapidus A."/>
            <person name="Cheng J.-F."/>
            <person name="Goodwin L."/>
            <person name="Pitluck S."/>
            <person name="Lu M."/>
            <person name="Detter J.C."/>
            <person name="Han C."/>
            <person name="Tapia R."/>
            <person name="Land M."/>
            <person name="Hauser L."/>
            <person name="Kyrpides N."/>
            <person name="Ivanova N."/>
            <person name="Ovchinnikova G."/>
            <person name="Pagani I."/>
            <person name="Sobecky P.A."/>
            <person name="Martinez R.J."/>
            <person name="Woyke T."/>
        </authorList>
    </citation>
    <scope>NUCLEOTIDE SEQUENCE [LARGE SCALE GENOMIC DNA]</scope>
    <source>
        <strain evidence="3">Y9602</strain>
    </source>
</reference>
<keyword evidence="1" id="KW-0449">Lipoprotein</keyword>
<dbReference type="PANTHER" id="PTHR37530:SF1">
    <property type="entry name" value="OUTER MEMBRANE PROTEIN SLP"/>
    <property type="match status" value="1"/>
</dbReference>
<accession>A0A0H3F9L5</accession>
<sequence length="210" mass="22684">MRKWSVVQQLSGVTGKKMVRSAVALSVLVLSGCVTVPDEIRGTTATPQMNLQAVQGAPNLYVGQESRFGGKVIAVTNLQNKTRLEIATVPLDDGARPILGAASRGRIMAYINGFVDPVDYRNQLVTVVGPITGVEKGTIGQTSYDFVTVNVNSYKRWRIQQQVVMPPQPIGPWGYGFGGPYDSWGRGFGPGWGPGWYNTAPARVESVVTE</sequence>
<gene>
    <name evidence="1" type="ordered locus">Rahaq_2003</name>
    <name evidence="2" type="ORF">ACFPK4_20985</name>
</gene>
<proteinExistence type="predicted"/>
<evidence type="ECO:0000313" key="3">
    <source>
        <dbReference type="Proteomes" id="UP000007257"/>
    </source>
</evidence>
<dbReference type="EMBL" id="CP002505">
    <property type="protein sequence ID" value="ADW73618.1"/>
    <property type="molecule type" value="Genomic_DNA"/>
</dbReference>
<dbReference type="eggNOG" id="COG3065">
    <property type="taxonomic scope" value="Bacteria"/>
</dbReference>
<dbReference type="EMBL" id="JBHUCJ010000069">
    <property type="protein sequence ID" value="MFD3226028.1"/>
    <property type="molecule type" value="Genomic_DNA"/>
</dbReference>
<dbReference type="Proteomes" id="UP000007257">
    <property type="component" value="Chromosome"/>
</dbReference>
<evidence type="ECO:0000313" key="2">
    <source>
        <dbReference type="EMBL" id="MFD3226028.1"/>
    </source>
</evidence>
<dbReference type="PIRSF" id="PIRSF004982">
    <property type="entry name" value="SlP"/>
    <property type="match status" value="1"/>
</dbReference>
<protein>
    <submittedName>
        <fullName evidence="1">Outer membrane lipoprotein, Slp family</fullName>
    </submittedName>
    <submittedName>
        <fullName evidence="2">Slp family lipoprotein</fullName>
    </submittedName>
</protein>
<evidence type="ECO:0000313" key="1">
    <source>
        <dbReference type="EMBL" id="ADW73618.1"/>
    </source>
</evidence>
<keyword evidence="4" id="KW-1185">Reference proteome</keyword>
<dbReference type="GeneID" id="95417381"/>
<dbReference type="PROSITE" id="PS51257">
    <property type="entry name" value="PROKAR_LIPOPROTEIN"/>
    <property type="match status" value="1"/>
</dbReference>
<dbReference type="GO" id="GO:0019867">
    <property type="term" value="C:outer membrane"/>
    <property type="evidence" value="ECO:0007669"/>
    <property type="project" value="InterPro"/>
</dbReference>
<name>A0A0H3F9L5_RAHSY</name>
<reference evidence="2 4" key="3">
    <citation type="submission" date="2024-09" db="EMBL/GenBank/DDBJ databases">
        <title>Genomes of Rahnella.</title>
        <authorList>
            <person name="Mnguni F.C."/>
            <person name="Shin G.Y."/>
            <person name="Coutinho T."/>
        </authorList>
    </citation>
    <scope>NUCLEOTIDE SEQUENCE [LARGE SCALE GENOMIC DNA]</scope>
    <source>
        <strain evidence="2 4">20WA0057</strain>
    </source>
</reference>
<dbReference type="InterPro" id="IPR004658">
    <property type="entry name" value="OMP_Slp"/>
</dbReference>
<dbReference type="HOGENOM" id="CLU_100924_0_0_6"/>
<dbReference type="NCBIfam" id="TIGR00752">
    <property type="entry name" value="slp"/>
    <property type="match status" value="1"/>
</dbReference>
<dbReference type="KEGG" id="rah:Rahaq_2003"/>
<evidence type="ECO:0000313" key="4">
    <source>
        <dbReference type="Proteomes" id="UP001598201"/>
    </source>
</evidence>
<organism evidence="1 3">
    <name type="scientific">Rahnella sp. (strain Y9602)</name>
    <dbReference type="NCBI Taxonomy" id="2703885"/>
    <lineage>
        <taxon>Bacteria</taxon>
        <taxon>Pseudomonadati</taxon>
        <taxon>Pseudomonadota</taxon>
        <taxon>Gammaproteobacteria</taxon>
        <taxon>Enterobacterales</taxon>
        <taxon>Yersiniaceae</taxon>
        <taxon>Rahnella</taxon>
    </lineage>
</organism>
<dbReference type="Proteomes" id="UP001598201">
    <property type="component" value="Unassembled WGS sequence"/>
</dbReference>
<dbReference type="RefSeq" id="WP_013575320.1">
    <property type="nucleotide sequence ID" value="NC_015061.1"/>
</dbReference>
<dbReference type="Pfam" id="PF03843">
    <property type="entry name" value="Slp"/>
    <property type="match status" value="1"/>
</dbReference>
<dbReference type="AlphaFoldDB" id="A0A0H3F9L5"/>
<reference evidence="1 3" key="2">
    <citation type="journal article" date="2012" name="J. Bacteriol.">
        <title>Complete Genome Sequence of Rahnella sp. Strain Y9602, a Gammaproteobacterium Isolate from Metal- and Radionuclide-Contaminated Soil.</title>
        <authorList>
            <person name="Martinez R.J."/>
            <person name="Bruce D."/>
            <person name="Detter C."/>
            <person name="Goodwin L.A."/>
            <person name="Han J."/>
            <person name="Han C.S."/>
            <person name="Held B."/>
            <person name="Land M.L."/>
            <person name="Mikhailova N."/>
            <person name="Nolan M."/>
            <person name="Pennacchio L."/>
            <person name="Pitluck S."/>
            <person name="Tapia R."/>
            <person name="Woyke T."/>
            <person name="Sobecky P.A."/>
        </authorList>
    </citation>
    <scope>NUCLEOTIDE SEQUENCE [LARGE SCALE GENOMIC DNA]</scope>
    <source>
        <strain evidence="1 3">Y9602</strain>
    </source>
</reference>
<dbReference type="PANTHER" id="PTHR37530">
    <property type="entry name" value="OUTER MEMBRANE PROTEIN SLP"/>
    <property type="match status" value="1"/>
</dbReference>